<name>A0ABR3ASF5_PHYBL</name>
<feature type="domain" description="Integrator complex subunit 3 N-terminal" evidence="1">
    <location>
        <begin position="61"/>
        <end position="444"/>
    </location>
</feature>
<evidence type="ECO:0000313" key="2">
    <source>
        <dbReference type="EMBL" id="KAL0081191.1"/>
    </source>
</evidence>
<dbReference type="Proteomes" id="UP001448207">
    <property type="component" value="Unassembled WGS sequence"/>
</dbReference>
<dbReference type="Pfam" id="PF10189">
    <property type="entry name" value="Ints3_N"/>
    <property type="match status" value="1"/>
</dbReference>
<gene>
    <name evidence="2" type="ORF">J3Q64DRAFT_1757082</name>
</gene>
<protein>
    <submittedName>
        <fullName evidence="2">Integrator complex subunit 3</fullName>
    </submittedName>
</protein>
<evidence type="ECO:0000259" key="1">
    <source>
        <dbReference type="Pfam" id="PF10189"/>
    </source>
</evidence>
<reference evidence="2 3" key="1">
    <citation type="submission" date="2024-04" db="EMBL/GenBank/DDBJ databases">
        <title>Symmetric and asymmetric DNA N6-adenine methylation regulates different biological responses in Mucorales.</title>
        <authorList>
            <consortium name="Lawrence Berkeley National Laboratory"/>
            <person name="Lax C."/>
            <person name="Mondo S.J."/>
            <person name="Osorio-Concepcion M."/>
            <person name="Muszewska A."/>
            <person name="Corrochano-Luque M."/>
            <person name="Gutierrez G."/>
            <person name="Riley R."/>
            <person name="Lipzen A."/>
            <person name="Guo J."/>
            <person name="Hundley H."/>
            <person name="Amirebrahimi M."/>
            <person name="Ng V."/>
            <person name="Lorenzo-Gutierrez D."/>
            <person name="Binder U."/>
            <person name="Yang J."/>
            <person name="Song Y."/>
            <person name="Canovas D."/>
            <person name="Navarro E."/>
            <person name="Freitag M."/>
            <person name="Gabaldon T."/>
            <person name="Grigoriev I.V."/>
            <person name="Corrochano L.M."/>
            <person name="Nicolas F.E."/>
            <person name="Garre V."/>
        </authorList>
    </citation>
    <scope>NUCLEOTIDE SEQUENCE [LARGE SCALE GENOMIC DNA]</scope>
    <source>
        <strain evidence="2 3">L51</strain>
    </source>
</reference>
<dbReference type="PANTHER" id="PTHR13587">
    <property type="entry name" value="INTEGRATOR COMPLEX SUBUNIT 3"/>
    <property type="match status" value="1"/>
</dbReference>
<dbReference type="InterPro" id="IPR019333">
    <property type="entry name" value="INTS3_N"/>
</dbReference>
<accession>A0ABR3ASF5</accession>
<organism evidence="2 3">
    <name type="scientific">Phycomyces blakesleeanus</name>
    <dbReference type="NCBI Taxonomy" id="4837"/>
    <lineage>
        <taxon>Eukaryota</taxon>
        <taxon>Fungi</taxon>
        <taxon>Fungi incertae sedis</taxon>
        <taxon>Mucoromycota</taxon>
        <taxon>Mucoromycotina</taxon>
        <taxon>Mucoromycetes</taxon>
        <taxon>Mucorales</taxon>
        <taxon>Phycomycetaceae</taxon>
        <taxon>Phycomyces</taxon>
    </lineage>
</organism>
<proteinExistence type="predicted"/>
<dbReference type="InterPro" id="IPR045334">
    <property type="entry name" value="INTS3"/>
</dbReference>
<sequence>MDQKAEFVSKLFECDELDLDDELELELSRLYALQCEATREMSEIELHNYLQDQASRSKKGYADNVSALLYGIITEPEKAQTHFQCLSFINRDNFSVALNRLHIWVNSIRFPQMKLPARDQILWFIGELTNLNVQTIDSIYLCLLRQIRGGDTSQSNVMLCDQMLRLCDLHKSQLDAYPRVIATAAYTFLRTLTDHRPSQLVALQQREIRFVVSLLREKWAACSTIGRDLVRVLHDVANIPAIGLLWDDILNNPQKLSPRFKGIESLLMTPTPKEFLRSRLAPDMETKLLYILQNLRLGLHQRNLNWFLQRYLSTPESEPFYADVIRYIVAGWYPSNQILQTDIVPRYVIIGSMIRAIKSTTVSANVKLALIYDWLFFKPTDNIMFIEPAVLLMEKSAERYPYITSIIMEFLKFSVDEYYPPLKEKMAQSVACSMKTSISKGVIR</sequence>
<keyword evidence="3" id="KW-1185">Reference proteome</keyword>
<dbReference type="PANTHER" id="PTHR13587:SF7">
    <property type="entry name" value="INTEGRATOR COMPLEX SUBUNIT 3"/>
    <property type="match status" value="1"/>
</dbReference>
<dbReference type="EMBL" id="JBCLYO010000018">
    <property type="protein sequence ID" value="KAL0081191.1"/>
    <property type="molecule type" value="Genomic_DNA"/>
</dbReference>
<evidence type="ECO:0000313" key="3">
    <source>
        <dbReference type="Proteomes" id="UP001448207"/>
    </source>
</evidence>
<comment type="caution">
    <text evidence="2">The sequence shown here is derived from an EMBL/GenBank/DDBJ whole genome shotgun (WGS) entry which is preliminary data.</text>
</comment>